<dbReference type="AlphaFoldDB" id="A0A174GXU4"/>
<dbReference type="PANTHER" id="PTHR47962:SF5">
    <property type="entry name" value="ATP-DEPENDENT HELICASE LHR-RELATED"/>
    <property type="match status" value="1"/>
</dbReference>
<dbReference type="SMART" id="SM00487">
    <property type="entry name" value="DEXDc"/>
    <property type="match status" value="1"/>
</dbReference>
<evidence type="ECO:0000256" key="6">
    <source>
        <dbReference type="ARBA" id="ARBA00022801"/>
    </source>
</evidence>
<dbReference type="Pfam" id="PF00270">
    <property type="entry name" value="DEAD"/>
    <property type="match status" value="1"/>
</dbReference>
<dbReference type="InterPro" id="IPR006474">
    <property type="entry name" value="Helicase_Cas3_CRISPR-ass_core"/>
</dbReference>
<dbReference type="GO" id="GO:0051607">
    <property type="term" value="P:defense response to virus"/>
    <property type="evidence" value="ECO:0007669"/>
    <property type="project" value="UniProtKB-KW"/>
</dbReference>
<dbReference type="Proteomes" id="UP000095709">
    <property type="component" value="Unassembled WGS sequence"/>
</dbReference>
<dbReference type="GO" id="GO:0005524">
    <property type="term" value="F:ATP binding"/>
    <property type="evidence" value="ECO:0007669"/>
    <property type="project" value="UniProtKB-KW"/>
</dbReference>
<evidence type="ECO:0000256" key="1">
    <source>
        <dbReference type="ARBA" id="ARBA00006847"/>
    </source>
</evidence>
<accession>A0A174GXU4</accession>
<keyword evidence="4" id="KW-0479">Metal-binding</keyword>
<dbReference type="InterPro" id="IPR011545">
    <property type="entry name" value="DEAD/DEAH_box_helicase_dom"/>
</dbReference>
<dbReference type="CDD" id="cd09641">
    <property type="entry name" value="Cas3''_I"/>
    <property type="match status" value="1"/>
</dbReference>
<dbReference type="GO" id="GO:0004386">
    <property type="term" value="F:helicase activity"/>
    <property type="evidence" value="ECO:0007669"/>
    <property type="project" value="UniProtKB-KW"/>
</dbReference>
<dbReference type="InterPro" id="IPR052511">
    <property type="entry name" value="ATP-dep_Helicase"/>
</dbReference>
<evidence type="ECO:0000256" key="4">
    <source>
        <dbReference type="ARBA" id="ARBA00022723"/>
    </source>
</evidence>
<dbReference type="PROSITE" id="PS51192">
    <property type="entry name" value="HELICASE_ATP_BIND_1"/>
    <property type="match status" value="1"/>
</dbReference>
<dbReference type="NCBIfam" id="TIGR01587">
    <property type="entry name" value="cas3_core"/>
    <property type="match status" value="1"/>
</dbReference>
<dbReference type="PROSITE" id="PS51643">
    <property type="entry name" value="HD_CAS3"/>
    <property type="match status" value="1"/>
</dbReference>
<organism evidence="12 13">
    <name type="scientific">Fusicatenibacter saccharivorans</name>
    <dbReference type="NCBI Taxonomy" id="1150298"/>
    <lineage>
        <taxon>Bacteria</taxon>
        <taxon>Bacillati</taxon>
        <taxon>Bacillota</taxon>
        <taxon>Clostridia</taxon>
        <taxon>Lachnospirales</taxon>
        <taxon>Lachnospiraceae</taxon>
        <taxon>Fusicatenibacter</taxon>
    </lineage>
</organism>
<keyword evidence="6" id="KW-0378">Hydrolase</keyword>
<dbReference type="PANTHER" id="PTHR47962">
    <property type="entry name" value="ATP-DEPENDENT HELICASE LHR-RELATED-RELATED"/>
    <property type="match status" value="1"/>
</dbReference>
<evidence type="ECO:0000256" key="2">
    <source>
        <dbReference type="ARBA" id="ARBA00009046"/>
    </source>
</evidence>
<keyword evidence="5" id="KW-0547">Nucleotide-binding</keyword>
<keyword evidence="9" id="KW-0051">Antiviral defense</keyword>
<dbReference type="InterPro" id="IPR014001">
    <property type="entry name" value="Helicase_ATP-bd"/>
</dbReference>
<reference evidence="12 13" key="1">
    <citation type="submission" date="2015-09" db="EMBL/GenBank/DDBJ databases">
        <authorList>
            <consortium name="Pathogen Informatics"/>
        </authorList>
    </citation>
    <scope>NUCLEOTIDE SEQUENCE [LARGE SCALE GENOMIC DNA]</scope>
    <source>
        <strain evidence="12 13">2789STDY5834885</strain>
    </source>
</reference>
<evidence type="ECO:0000256" key="7">
    <source>
        <dbReference type="ARBA" id="ARBA00022806"/>
    </source>
</evidence>
<dbReference type="NCBIfam" id="TIGR01596">
    <property type="entry name" value="cas3_HD"/>
    <property type="match status" value="1"/>
</dbReference>
<dbReference type="GO" id="GO:0003677">
    <property type="term" value="F:DNA binding"/>
    <property type="evidence" value="ECO:0007669"/>
    <property type="project" value="TreeGrafter"/>
</dbReference>
<dbReference type="SUPFAM" id="SSF109604">
    <property type="entry name" value="HD-domain/PDEase-like"/>
    <property type="match status" value="1"/>
</dbReference>
<dbReference type="GO" id="GO:0004518">
    <property type="term" value="F:nuclease activity"/>
    <property type="evidence" value="ECO:0007669"/>
    <property type="project" value="UniProtKB-KW"/>
</dbReference>
<evidence type="ECO:0000259" key="10">
    <source>
        <dbReference type="PROSITE" id="PS51192"/>
    </source>
</evidence>
<name>A0A174GXU4_9FIRM</name>
<sequence length="826" mass="95394">MNNTNENKTSDIYLAHVDFETGRTQSFQEHTDNVTSYAKSICPMGEIQKLVEAAALFHDAGKLSDDVQKDFQDILKKGDQAHRNDLDHSTAGGRMLWKMMRQKTAAELLSTVVYSHHGISDCIDFESGCTLQERRAEKECQEDIVKERFFQIFDKEKIQKVCEAADAQYVQINKKIGMFVRKSTKQNRHCGNGYFYIGMYFRVLLSMLLDSDWTDTEKFFQNEELKQRISKKEIQKIWQQSIQCFENYLNHEIRNKAENGQSLQAVRQEISERCYEEAEKETRLYRLTVPTGAGKTLSSLRFALYRAERTQKQHIIYVAPFNSILSQNADEIRRAVDDPDIVLEHHCNVILSEGKQEKDYKKLTETWDVPIIMTSAVQVLNVLFSGQKRDIRRMHTLCNSVIIFDEVQAIPKKCMELFNLAVNFLTNFAESDVVLCSATQPSIKDLKENNLSGCMEMTEIIEKYEEAFRRTDIVDLTETEAYPGGMEIEDLCDFTLQQAETFRNVLVIVNTTECAKQVYEKIKSSCSDEDQVFHLSNKLCPQNKEDTLETVHAALRKNRESGYTGRVICISTPVVEAGVNFSFGCVIRSKAGLDHVIQAAGRGNRHKEYPWFGKIYIVQLTNEAESLEKLPEIQEEQRAVQKLLEQFRSKPEIFEKRLDSSKAIAIYYQYYYQVLQADITKFPAKNYKTTLLEMLGKNCPGRKQYWHKFEQEYKGGMAQAFATAGKEFEVISNDYKIPVVVPYNDEAKKLIAAFVGADDEYLPWEEKQKMLRELQKYTVGISEVQKERLNNAIYQISDEEILVLSEGYYSNEVGVLEEPQMNFENY</sequence>
<dbReference type="GO" id="GO:0016887">
    <property type="term" value="F:ATP hydrolysis activity"/>
    <property type="evidence" value="ECO:0007669"/>
    <property type="project" value="TreeGrafter"/>
</dbReference>
<keyword evidence="7 12" id="KW-0347">Helicase</keyword>
<dbReference type="CDD" id="cd17930">
    <property type="entry name" value="DEXHc_cas3"/>
    <property type="match status" value="1"/>
</dbReference>
<dbReference type="RefSeq" id="WP_055264952.1">
    <property type="nucleotide sequence ID" value="NZ_CZAL01000001.1"/>
</dbReference>
<feature type="domain" description="Helicase ATP-binding" evidence="10">
    <location>
        <begin position="276"/>
        <end position="458"/>
    </location>
</feature>
<dbReference type="SUPFAM" id="SSF52540">
    <property type="entry name" value="P-loop containing nucleoside triphosphate hydrolases"/>
    <property type="match status" value="1"/>
</dbReference>
<dbReference type="Pfam" id="PF18019">
    <property type="entry name" value="Cas3_HD"/>
    <property type="match status" value="1"/>
</dbReference>
<comment type="similarity">
    <text evidence="2">In the central section; belongs to the CRISPR-associated helicase Cas3 family.</text>
</comment>
<feature type="domain" description="HD Cas3-type" evidence="11">
    <location>
        <begin position="20"/>
        <end position="214"/>
    </location>
</feature>
<comment type="similarity">
    <text evidence="1">In the N-terminal section; belongs to the CRISPR-associated nuclease Cas3-HD family.</text>
</comment>
<dbReference type="Gene3D" id="3.40.50.300">
    <property type="entry name" value="P-loop containing nucleotide triphosphate hydrolases"/>
    <property type="match status" value="2"/>
</dbReference>
<keyword evidence="3" id="KW-0540">Nuclease</keyword>
<dbReference type="InterPro" id="IPR038257">
    <property type="entry name" value="CRISPR-assoc_Cas3_HD_sf"/>
</dbReference>
<evidence type="ECO:0000256" key="5">
    <source>
        <dbReference type="ARBA" id="ARBA00022741"/>
    </source>
</evidence>
<dbReference type="Pfam" id="PF22590">
    <property type="entry name" value="Cas3-like_C_2"/>
    <property type="match status" value="1"/>
</dbReference>
<dbReference type="InterPro" id="IPR006483">
    <property type="entry name" value="CRISPR-assoc_Cas3_HD"/>
</dbReference>
<evidence type="ECO:0000313" key="13">
    <source>
        <dbReference type="Proteomes" id="UP000095709"/>
    </source>
</evidence>
<dbReference type="Gene3D" id="1.10.3210.30">
    <property type="match status" value="1"/>
</dbReference>
<protein>
    <submittedName>
        <fullName evidence="12">Helicase Cas3</fullName>
    </submittedName>
</protein>
<dbReference type="InterPro" id="IPR027417">
    <property type="entry name" value="P-loop_NTPase"/>
</dbReference>
<evidence type="ECO:0000259" key="11">
    <source>
        <dbReference type="PROSITE" id="PS51643"/>
    </source>
</evidence>
<evidence type="ECO:0000256" key="8">
    <source>
        <dbReference type="ARBA" id="ARBA00022840"/>
    </source>
</evidence>
<dbReference type="EMBL" id="CZAL01000001">
    <property type="protein sequence ID" value="CUO67562.1"/>
    <property type="molecule type" value="Genomic_DNA"/>
</dbReference>
<gene>
    <name evidence="12" type="ORF">ERS852498_00203</name>
</gene>
<dbReference type="InterPro" id="IPR054712">
    <property type="entry name" value="Cas3-like_dom"/>
</dbReference>
<dbReference type="GO" id="GO:0046872">
    <property type="term" value="F:metal ion binding"/>
    <property type="evidence" value="ECO:0007669"/>
    <property type="project" value="UniProtKB-KW"/>
</dbReference>
<keyword evidence="8" id="KW-0067">ATP-binding</keyword>
<evidence type="ECO:0000256" key="3">
    <source>
        <dbReference type="ARBA" id="ARBA00022722"/>
    </source>
</evidence>
<evidence type="ECO:0000256" key="9">
    <source>
        <dbReference type="ARBA" id="ARBA00023118"/>
    </source>
</evidence>
<evidence type="ECO:0000313" key="12">
    <source>
        <dbReference type="EMBL" id="CUO67562.1"/>
    </source>
</evidence>
<proteinExistence type="inferred from homology"/>